<organism evidence="2 3">
    <name type="scientific">Actinacidiphila bryophytorum</name>
    <dbReference type="NCBI Taxonomy" id="1436133"/>
    <lineage>
        <taxon>Bacteria</taxon>
        <taxon>Bacillati</taxon>
        <taxon>Actinomycetota</taxon>
        <taxon>Actinomycetes</taxon>
        <taxon>Kitasatosporales</taxon>
        <taxon>Streptomycetaceae</taxon>
        <taxon>Actinacidiphila</taxon>
    </lineage>
</organism>
<evidence type="ECO:0000313" key="2">
    <source>
        <dbReference type="EMBL" id="CAG7634647.1"/>
    </source>
</evidence>
<evidence type="ECO:0000256" key="1">
    <source>
        <dbReference type="SAM" id="MobiDB-lite"/>
    </source>
</evidence>
<gene>
    <name evidence="2" type="ORF">SBRY_21096</name>
</gene>
<comment type="caution">
    <text evidence="2">The sequence shown here is derived from an EMBL/GenBank/DDBJ whole genome shotgun (WGS) entry which is preliminary data.</text>
</comment>
<protein>
    <submittedName>
        <fullName evidence="2">Uncharacterized protein</fullName>
    </submittedName>
</protein>
<proteinExistence type="predicted"/>
<reference evidence="2" key="1">
    <citation type="submission" date="2021-06" db="EMBL/GenBank/DDBJ databases">
        <authorList>
            <person name="Arsene-Ploetze F."/>
        </authorList>
    </citation>
    <scope>NUCLEOTIDE SEQUENCE</scope>
    <source>
        <strain evidence="2">SBRY1</strain>
    </source>
</reference>
<name>A0A9W4E8H2_9ACTN</name>
<dbReference type="Proteomes" id="UP001153328">
    <property type="component" value="Unassembled WGS sequence"/>
</dbReference>
<sequence length="72" mass="7694">MTYFVGAPHPPSGRWTDAGRLPPWLPGVAMSAPGRVGFTGARERRDADLLGQGVPHRRRVGAGLEQPEAAHP</sequence>
<evidence type="ECO:0000313" key="3">
    <source>
        <dbReference type="Proteomes" id="UP001153328"/>
    </source>
</evidence>
<accession>A0A9W4E8H2</accession>
<dbReference type="AlphaFoldDB" id="A0A9W4E8H2"/>
<keyword evidence="3" id="KW-1185">Reference proteome</keyword>
<feature type="region of interest" description="Disordered" evidence="1">
    <location>
        <begin position="43"/>
        <end position="72"/>
    </location>
</feature>
<dbReference type="EMBL" id="CAJVAX010000012">
    <property type="protein sequence ID" value="CAG7634647.1"/>
    <property type="molecule type" value="Genomic_DNA"/>
</dbReference>